<proteinExistence type="predicted"/>
<evidence type="ECO:0000313" key="2">
    <source>
        <dbReference type="Proteomes" id="UP000199452"/>
    </source>
</evidence>
<accession>A0A1G6UBR5</accession>
<dbReference type="EMBL" id="FMYP01000165">
    <property type="protein sequence ID" value="SDD38699.1"/>
    <property type="molecule type" value="Genomic_DNA"/>
</dbReference>
<sequence length="140" mass="16161">MKRALFGFIFILISISGFGQSSSKGLNYFADPTMTDSLSTIMIPVKIDVTILNSSKIGFGEYYSNVIVYDYKTDSSKRLFKDDTFIKGFQKEYDYYNRSKTNNLDYVCSNWLFYFVKSFDYSKNGKIDSDDPYILSLLSD</sequence>
<dbReference type="AlphaFoldDB" id="A0A1G6UBR5"/>
<dbReference type="OrthoDB" id="978532at2"/>
<protein>
    <submittedName>
        <fullName evidence="1">Uncharacterized protein</fullName>
    </submittedName>
</protein>
<gene>
    <name evidence="1" type="ORF">SAMN05216323_11652</name>
</gene>
<name>A0A1G6UBR5_9BACT</name>
<organism evidence="1 2">
    <name type="scientific">Williamwhitmania taraxaci</name>
    <dbReference type="NCBI Taxonomy" id="1640674"/>
    <lineage>
        <taxon>Bacteria</taxon>
        <taxon>Pseudomonadati</taxon>
        <taxon>Bacteroidota</taxon>
        <taxon>Bacteroidia</taxon>
        <taxon>Bacteroidales</taxon>
        <taxon>Williamwhitmaniaceae</taxon>
        <taxon>Williamwhitmania</taxon>
    </lineage>
</organism>
<dbReference type="Proteomes" id="UP000199452">
    <property type="component" value="Unassembled WGS sequence"/>
</dbReference>
<dbReference type="RefSeq" id="WP_125869957.1">
    <property type="nucleotide sequence ID" value="NZ_FMYP01000165.1"/>
</dbReference>
<evidence type="ECO:0000313" key="1">
    <source>
        <dbReference type="EMBL" id="SDD38699.1"/>
    </source>
</evidence>
<keyword evidence="2" id="KW-1185">Reference proteome</keyword>
<reference evidence="1 2" key="1">
    <citation type="submission" date="2016-09" db="EMBL/GenBank/DDBJ databases">
        <authorList>
            <person name="Capua I."/>
            <person name="De Benedictis P."/>
            <person name="Joannis T."/>
            <person name="Lombin L.H."/>
            <person name="Cattoli G."/>
        </authorList>
    </citation>
    <scope>NUCLEOTIDE SEQUENCE [LARGE SCALE GENOMIC DNA]</scope>
    <source>
        <strain evidence="1 2">A7P-90m</strain>
    </source>
</reference>